<accession>A0A0C9U013</accession>
<dbReference type="AlphaFoldDB" id="A0A0C9U013"/>
<dbReference type="Proteomes" id="UP000054279">
    <property type="component" value="Unassembled WGS sequence"/>
</dbReference>
<feature type="transmembrane region" description="Helical" evidence="1">
    <location>
        <begin position="111"/>
        <end position="127"/>
    </location>
</feature>
<evidence type="ECO:0000313" key="3">
    <source>
        <dbReference type="Proteomes" id="UP000054279"/>
    </source>
</evidence>
<keyword evidence="1" id="KW-0472">Membrane</keyword>
<sequence>MLHCAYKLRKALDAIVQHWDYSEALSKFKVSEAGWKQIELILSIFEKTHIGQQMLSGDCYPTLYKAIPTLEHLQAECDTLQDKYEEDYLVKAVLQTRSDKLGIYYLNMESMYAYAIAMSMYLLMLYLEEWWTEPAPLKPTKTLSNQAHDAFLERFETTYMKSIEVPQLTNLEQSAIWGKISA</sequence>
<protein>
    <submittedName>
        <fullName evidence="2">Unplaced genomic scaffold SPHSTscaffold_108, whole genome shotgun sequence</fullName>
    </submittedName>
</protein>
<evidence type="ECO:0000256" key="1">
    <source>
        <dbReference type="SAM" id="Phobius"/>
    </source>
</evidence>
<name>A0A0C9U013_SPHS4</name>
<keyword evidence="1" id="KW-0812">Transmembrane</keyword>
<proteinExistence type="predicted"/>
<gene>
    <name evidence="2" type="ORF">M422DRAFT_261763</name>
</gene>
<keyword evidence="3" id="KW-1185">Reference proteome</keyword>
<dbReference type="OrthoDB" id="2790258at2759"/>
<evidence type="ECO:0000313" key="2">
    <source>
        <dbReference type="EMBL" id="KIJ35998.1"/>
    </source>
</evidence>
<dbReference type="HOGENOM" id="CLU_1482886_0_0_1"/>
<keyword evidence="1" id="KW-1133">Transmembrane helix</keyword>
<organism evidence="2 3">
    <name type="scientific">Sphaerobolus stellatus (strain SS14)</name>
    <dbReference type="NCBI Taxonomy" id="990650"/>
    <lineage>
        <taxon>Eukaryota</taxon>
        <taxon>Fungi</taxon>
        <taxon>Dikarya</taxon>
        <taxon>Basidiomycota</taxon>
        <taxon>Agaricomycotina</taxon>
        <taxon>Agaricomycetes</taxon>
        <taxon>Phallomycetidae</taxon>
        <taxon>Geastrales</taxon>
        <taxon>Sphaerobolaceae</taxon>
        <taxon>Sphaerobolus</taxon>
    </lineage>
</organism>
<reference evidence="2 3" key="1">
    <citation type="submission" date="2014-06" db="EMBL/GenBank/DDBJ databases">
        <title>Evolutionary Origins and Diversification of the Mycorrhizal Mutualists.</title>
        <authorList>
            <consortium name="DOE Joint Genome Institute"/>
            <consortium name="Mycorrhizal Genomics Consortium"/>
            <person name="Kohler A."/>
            <person name="Kuo A."/>
            <person name="Nagy L.G."/>
            <person name="Floudas D."/>
            <person name="Copeland A."/>
            <person name="Barry K.W."/>
            <person name="Cichocki N."/>
            <person name="Veneault-Fourrey C."/>
            <person name="LaButti K."/>
            <person name="Lindquist E.A."/>
            <person name="Lipzen A."/>
            <person name="Lundell T."/>
            <person name="Morin E."/>
            <person name="Murat C."/>
            <person name="Riley R."/>
            <person name="Ohm R."/>
            <person name="Sun H."/>
            <person name="Tunlid A."/>
            <person name="Henrissat B."/>
            <person name="Grigoriev I.V."/>
            <person name="Hibbett D.S."/>
            <person name="Martin F."/>
        </authorList>
    </citation>
    <scope>NUCLEOTIDE SEQUENCE [LARGE SCALE GENOMIC DNA]</scope>
    <source>
        <strain evidence="2 3">SS14</strain>
    </source>
</reference>
<dbReference type="EMBL" id="KN837183">
    <property type="protein sequence ID" value="KIJ35998.1"/>
    <property type="molecule type" value="Genomic_DNA"/>
</dbReference>